<feature type="compositionally biased region" description="Polar residues" evidence="1">
    <location>
        <begin position="1464"/>
        <end position="1479"/>
    </location>
</feature>
<organism evidence="5 6">
    <name type="scientific">Cymbomonas tetramitiformis</name>
    <dbReference type="NCBI Taxonomy" id="36881"/>
    <lineage>
        <taxon>Eukaryota</taxon>
        <taxon>Viridiplantae</taxon>
        <taxon>Chlorophyta</taxon>
        <taxon>Pyramimonadophyceae</taxon>
        <taxon>Pyramimonadales</taxon>
        <taxon>Pyramimonadaceae</taxon>
        <taxon>Cymbomonas</taxon>
    </lineage>
</organism>
<keyword evidence="6" id="KW-1185">Reference proteome</keyword>
<evidence type="ECO:0000256" key="1">
    <source>
        <dbReference type="SAM" id="MobiDB-lite"/>
    </source>
</evidence>
<dbReference type="InterPro" id="IPR012332">
    <property type="entry name" value="Autotransporter_pectin_lyase_C"/>
</dbReference>
<feature type="compositionally biased region" description="Polar residues" evidence="1">
    <location>
        <begin position="1733"/>
        <end position="1749"/>
    </location>
</feature>
<feature type="compositionally biased region" description="Basic and acidic residues" evidence="1">
    <location>
        <begin position="1841"/>
        <end position="1859"/>
    </location>
</feature>
<evidence type="ECO:0000313" key="6">
    <source>
        <dbReference type="Proteomes" id="UP001190700"/>
    </source>
</evidence>
<feature type="compositionally biased region" description="Acidic residues" evidence="1">
    <location>
        <begin position="1508"/>
        <end position="1524"/>
    </location>
</feature>
<feature type="domain" description="TRP C-terminal" evidence="4">
    <location>
        <begin position="1305"/>
        <end position="1434"/>
    </location>
</feature>
<evidence type="ECO:0000256" key="3">
    <source>
        <dbReference type="SAM" id="SignalP"/>
    </source>
</evidence>
<feature type="transmembrane region" description="Helical" evidence="2">
    <location>
        <begin position="1232"/>
        <end position="1253"/>
    </location>
</feature>
<proteinExistence type="predicted"/>
<feature type="transmembrane region" description="Helical" evidence="2">
    <location>
        <begin position="1412"/>
        <end position="1435"/>
    </location>
</feature>
<protein>
    <recommendedName>
        <fullName evidence="4">TRP C-terminal domain-containing protein</fullName>
    </recommendedName>
</protein>
<dbReference type="Proteomes" id="UP001190700">
    <property type="component" value="Unassembled WGS sequence"/>
</dbReference>
<feature type="region of interest" description="Disordered" evidence="1">
    <location>
        <begin position="1772"/>
        <end position="1863"/>
    </location>
</feature>
<feature type="compositionally biased region" description="Polar residues" evidence="1">
    <location>
        <begin position="1777"/>
        <end position="1790"/>
    </location>
</feature>
<keyword evidence="2" id="KW-0472">Membrane</keyword>
<dbReference type="SUPFAM" id="SSF51126">
    <property type="entry name" value="Pectin lyase-like"/>
    <property type="match status" value="2"/>
</dbReference>
<dbReference type="InterPro" id="IPR010308">
    <property type="entry name" value="TRP_C"/>
</dbReference>
<feature type="chain" id="PRO_5042087131" description="TRP C-terminal domain-containing protein" evidence="3">
    <location>
        <begin position="21"/>
        <end position="1886"/>
    </location>
</feature>
<feature type="transmembrane region" description="Helical" evidence="2">
    <location>
        <begin position="1190"/>
        <end position="1212"/>
    </location>
</feature>
<feature type="transmembrane region" description="Helical" evidence="2">
    <location>
        <begin position="1355"/>
        <end position="1375"/>
    </location>
</feature>
<dbReference type="Gene3D" id="2.160.20.20">
    <property type="match status" value="1"/>
</dbReference>
<evidence type="ECO:0000256" key="2">
    <source>
        <dbReference type="SAM" id="Phobius"/>
    </source>
</evidence>
<feature type="compositionally biased region" description="Basic and acidic residues" evidence="1">
    <location>
        <begin position="1695"/>
        <end position="1727"/>
    </location>
</feature>
<feature type="region of interest" description="Disordered" evidence="1">
    <location>
        <begin position="1462"/>
        <end position="1759"/>
    </location>
</feature>
<feature type="compositionally biased region" description="Basic and acidic residues" evidence="1">
    <location>
        <begin position="1539"/>
        <end position="1564"/>
    </location>
</feature>
<dbReference type="SMART" id="SM00710">
    <property type="entry name" value="PbH1"/>
    <property type="match status" value="6"/>
</dbReference>
<dbReference type="EMBL" id="LGRX02005409">
    <property type="protein sequence ID" value="KAK3278486.1"/>
    <property type="molecule type" value="Genomic_DNA"/>
</dbReference>
<dbReference type="PANTHER" id="PTHR11319:SF35">
    <property type="entry name" value="OUTER MEMBRANE PROTEIN PMPC-RELATED"/>
    <property type="match status" value="1"/>
</dbReference>
<name>A0AAE0GI42_9CHLO</name>
<feature type="compositionally biased region" description="Acidic residues" evidence="1">
    <location>
        <begin position="1650"/>
        <end position="1693"/>
    </location>
</feature>
<evidence type="ECO:0000313" key="5">
    <source>
        <dbReference type="EMBL" id="KAK3278486.1"/>
    </source>
</evidence>
<keyword evidence="2" id="KW-0812">Transmembrane</keyword>
<keyword evidence="3" id="KW-0732">Signal</keyword>
<feature type="transmembrane region" description="Helical" evidence="2">
    <location>
        <begin position="1387"/>
        <end position="1406"/>
    </location>
</feature>
<dbReference type="InterPro" id="IPR011050">
    <property type="entry name" value="Pectin_lyase_fold/virulence"/>
</dbReference>
<dbReference type="PANTHER" id="PTHR11319">
    <property type="entry name" value="G PROTEIN-COUPLED RECEPTOR-RELATED"/>
    <property type="match status" value="1"/>
</dbReference>
<keyword evidence="2" id="KW-1133">Transmembrane helix</keyword>
<gene>
    <name evidence="5" type="ORF">CYMTET_13578</name>
</gene>
<dbReference type="InterPro" id="IPR006626">
    <property type="entry name" value="PbH1"/>
</dbReference>
<accession>A0AAE0GI42</accession>
<feature type="signal peptide" evidence="3">
    <location>
        <begin position="1"/>
        <end position="20"/>
    </location>
</feature>
<feature type="compositionally biased region" description="Basic and acidic residues" evidence="1">
    <location>
        <begin position="1575"/>
        <end position="1587"/>
    </location>
</feature>
<dbReference type="Pfam" id="PF06011">
    <property type="entry name" value="TRP"/>
    <property type="match status" value="1"/>
</dbReference>
<comment type="caution">
    <text evidence="5">The sequence shown here is derived from an EMBL/GenBank/DDBJ whole genome shotgun (WGS) entry which is preliminary data.</text>
</comment>
<evidence type="ECO:0000259" key="4">
    <source>
        <dbReference type="Pfam" id="PF06011"/>
    </source>
</evidence>
<reference evidence="5 6" key="1">
    <citation type="journal article" date="2015" name="Genome Biol. Evol.">
        <title>Comparative Genomics of a Bacterivorous Green Alga Reveals Evolutionary Causalities and Consequences of Phago-Mixotrophic Mode of Nutrition.</title>
        <authorList>
            <person name="Burns J.A."/>
            <person name="Paasch A."/>
            <person name="Narechania A."/>
            <person name="Kim E."/>
        </authorList>
    </citation>
    <scope>NUCLEOTIDE SEQUENCE [LARGE SCALE GENOMIC DNA]</scope>
    <source>
        <strain evidence="5 6">PLY_AMNH</strain>
    </source>
</reference>
<sequence length="1886" mass="201251">MAIQCLRVLTFWLVLHQAQGEVLAEKRRDLLGTSSPTSEAESYNVDNGEVVISSSDVAATQLHSALQNSNVTAVLLQTDVVLTKSLEPILHTVEVRGNCSVLRDSGRCHVSGNFTHRLFTATDANATLSLTALELLHAFVSDDSAGGPNGSALLVTRGASVFLTRCVLRSCEAEGAGGAVYVSNGSLTITASNLTANSANSGGAVSVAGADSRLEMTNLTGVIGNQAKSTGGGVEVTEEAQAVFWPSTFVCLNTATEGDGGGITVSNLAVAIFSGTAIYNNSANDVNGAGGGIFAQDGASVTLQNASAVRHNSASNGGGALATSKAEIHVLHASIDWNLAIIDGGGLLVDADTSIALSTGAVVGFNNAQQGQGGGMACFGTCNVSGASIHWNLGLYGGGISAGTNATLVVSHCVLWQNEALSIGGAIYVETAAIIEVTFSVLCRNFADYGSGIIMHELSVGTIQSTDISNHLAYNSGTIRCVNCHLTLESVQVHDNNASMQGGGLDLNGGYVVCNGSTLVNHSADSGGAIFVENGGLLILQASVVQDNYASDGGGIWCGQGFVRAVSGVVIEANHAEQGGGMYTKLCRVDLQDVQLKRCTAHGDGGCGLFTAGSAVTIVRSTVEGCGVIGGNGGGLMFYGAQGRLKEALFVNNSAAGCEVNGEGGGVASSMALVVLTECMFQDNSGAGGGGLLVMEKAIGLVQNSTFASNTAETNGGAIMVDQDFGAFSCTNTLFQAGNATEGGGIYFILPRNSSQVELQGLNFTDNFAVNGPNIYWDNATTIEAEAVEAMRCDNCTFSGQSRAFVSRVIESHAMRLGDDGGTIVTSIEDVESGSVLNPGIKFVWYDYYGQIVNPHNAGLQMVVIANLNGNSTVRANVELYTWNDGAIFQNLELYGEPGSKLVLSLGLFNDFSDIGIISVDVQMRECQAGQVYDYPLCISCTEAFIKFDNSSTLCVECDPDQMECHGGSNYTLEDGYWMPPSAAASCSGRDEDYTECILDRVVRCHVPDGCESSVDAARSNQNGSASLETSLLCAEGYDNAVVLCGGCAKGYFPLSTGSCISCPEPAWLVWLQLGLTGLGIFLIAMVIAMYLERIKKKRAEVSNQVAMETIHCNDIDVSSSHSAMISILSGFTQVALLTGKVYPSDAYPPYFNIFMHVISVFDMSLSWLNLRCAEYSIYGDNMSADSGNFYLSFYCHVALIGVVTIPAAIALVHVKDSVDSEEELRSRRFHWFPPVAVFLLVFVHPSVSNVMFELFNCGTSYVPASRLHHTSQGYFLRTQDGLKHPVKISWIKGKTSRKPHNMLCMLDRRDTREQFGFIYSMYRRQCYWFMPYEMIRRLAQTSLLVVLESSEGDFMLAAAMIVAATSIAVHAFVLPFRSRSENNLQLIILYNQVIVIACFTLNYNGDGSAPYAIIGLILMTLQFAVLACAAYIVYSQIRKGGQLDKVLREIKDRIPFLSKGGKESSTFKSYSNKLSSPPVQKAKSRNTRRDRASFASMVSFSEQHDSDLEDSEDDAFSSEEDVKEEVTPEPHVVSGRNENADERRCAYLRRDDDHAGNGDEIERNGQSGGEDEAMDTKIAKIKDMRSPRVPWWEEESDGSEKRTRQAPMQVRKHTPGSVLATNGVADAAPLMKNSESGGREELKGSDVNSSEDEESEDGSDEEESNEGWGSSDEDSSDEGSGDAESSDDDSGPEEAGREQLLRHQADRGSRHQQIDEASSKNMDVRDMPVVPRSSTADQSGVTQSQASSKGDDVGYGDLAGVEAANETARTVEGYTFGSSTLNSAPTSAETETERLVISGTANSNPIFKPSTPDRSGSSRWSMPAVNGVKSPYAAGSTRKSQHDRYDRRASRDGHDNGLRRGCQTKGLVINGTNLRQQDAQIDWPL</sequence>
<feature type="transmembrane region" description="Helical" evidence="2">
    <location>
        <begin position="1068"/>
        <end position="1092"/>
    </location>
</feature>